<name>T1K7R1_TETUR</name>
<sequence>MKLNNLTLLLVNLTCQLLTSPLIIILSTCAVHIKHFSFPSTFDLTRDSTLTLDCDYAYNENDLLLVVRWFHQSLTDRPDPIYQWIPERQVRHVAADYKSSFDYEHVSDASDPFTMYRSVVLHQPVPTMSGKYKCLISSLANSDSREGNVFIYASPRSFIFTSRVDPDTGNLLLKCITRQVYPLPQVNLYKYVTSSAVNTFISKKATSTNSTIKQTSESSYSSTIPLINVNKSISLPSPYYDVSIEYTLNEQELLATVFNRIPTIFECRVTINNTDYSSTKRITLYSMLEKQLMKKNDKRKSHFEQVQ</sequence>
<dbReference type="EnsemblMetazoa" id="tetur06g05220.1">
    <property type="protein sequence ID" value="tetur06g05220.1"/>
    <property type="gene ID" value="tetur06g05220"/>
</dbReference>
<keyword evidence="3" id="KW-1185">Reference proteome</keyword>
<dbReference type="Proteomes" id="UP000015104">
    <property type="component" value="Unassembled WGS sequence"/>
</dbReference>
<dbReference type="AlphaFoldDB" id="T1K7R1"/>
<evidence type="ECO:0000313" key="3">
    <source>
        <dbReference type="Proteomes" id="UP000015104"/>
    </source>
</evidence>
<evidence type="ECO:0000259" key="1">
    <source>
        <dbReference type="PROSITE" id="PS50835"/>
    </source>
</evidence>
<dbReference type="Gene3D" id="2.60.40.10">
    <property type="entry name" value="Immunoglobulins"/>
    <property type="match status" value="1"/>
</dbReference>
<dbReference type="InterPro" id="IPR007110">
    <property type="entry name" value="Ig-like_dom"/>
</dbReference>
<dbReference type="EMBL" id="CAEY01001812">
    <property type="status" value="NOT_ANNOTATED_CDS"/>
    <property type="molecule type" value="Genomic_DNA"/>
</dbReference>
<evidence type="ECO:0000313" key="2">
    <source>
        <dbReference type="EnsemblMetazoa" id="tetur06g05220.1"/>
    </source>
</evidence>
<protein>
    <recommendedName>
        <fullName evidence="1">Ig-like domain-containing protein</fullName>
    </recommendedName>
</protein>
<reference evidence="3" key="1">
    <citation type="submission" date="2011-08" db="EMBL/GenBank/DDBJ databases">
        <authorList>
            <person name="Rombauts S."/>
        </authorList>
    </citation>
    <scope>NUCLEOTIDE SEQUENCE</scope>
    <source>
        <strain evidence="3">London</strain>
    </source>
</reference>
<accession>T1K7R1</accession>
<dbReference type="InterPro" id="IPR036179">
    <property type="entry name" value="Ig-like_dom_sf"/>
</dbReference>
<proteinExistence type="predicted"/>
<feature type="domain" description="Ig-like" evidence="1">
    <location>
        <begin position="21"/>
        <end position="150"/>
    </location>
</feature>
<dbReference type="eggNOG" id="ENOG502SX6G">
    <property type="taxonomic scope" value="Eukaryota"/>
</dbReference>
<dbReference type="HOGENOM" id="CLU_907120_0_0_1"/>
<dbReference type="PROSITE" id="PS50835">
    <property type="entry name" value="IG_LIKE"/>
    <property type="match status" value="1"/>
</dbReference>
<dbReference type="InterPro" id="IPR013783">
    <property type="entry name" value="Ig-like_fold"/>
</dbReference>
<dbReference type="SUPFAM" id="SSF48726">
    <property type="entry name" value="Immunoglobulin"/>
    <property type="match status" value="1"/>
</dbReference>
<dbReference type="PANTHER" id="PTHR21261">
    <property type="entry name" value="BEAT PROTEIN"/>
    <property type="match status" value="1"/>
</dbReference>
<organism evidence="2 3">
    <name type="scientific">Tetranychus urticae</name>
    <name type="common">Two-spotted spider mite</name>
    <dbReference type="NCBI Taxonomy" id="32264"/>
    <lineage>
        <taxon>Eukaryota</taxon>
        <taxon>Metazoa</taxon>
        <taxon>Ecdysozoa</taxon>
        <taxon>Arthropoda</taxon>
        <taxon>Chelicerata</taxon>
        <taxon>Arachnida</taxon>
        <taxon>Acari</taxon>
        <taxon>Acariformes</taxon>
        <taxon>Trombidiformes</taxon>
        <taxon>Prostigmata</taxon>
        <taxon>Eleutherengona</taxon>
        <taxon>Raphignathae</taxon>
        <taxon>Tetranychoidea</taxon>
        <taxon>Tetranychidae</taxon>
        <taxon>Tetranychus</taxon>
    </lineage>
</organism>
<reference evidence="2" key="2">
    <citation type="submission" date="2015-06" db="UniProtKB">
        <authorList>
            <consortium name="EnsemblMetazoa"/>
        </authorList>
    </citation>
    <scope>IDENTIFICATION</scope>
</reference>